<dbReference type="PANTHER" id="PTHR45769:SF3">
    <property type="entry name" value="ADENOSINE KINASE"/>
    <property type="match status" value="1"/>
</dbReference>
<comment type="similarity">
    <text evidence="3 10">Belongs to the carbohydrate kinase PfkB family.</text>
</comment>
<protein>
    <recommendedName>
        <fullName evidence="4 10">Adenosine kinase</fullName>
        <shortName evidence="10">AK</shortName>
        <ecNumber evidence="4 10">2.7.1.20</ecNumber>
    </recommendedName>
    <alternativeName>
        <fullName evidence="10">Adenosine 5'-phosphotransferase</fullName>
    </alternativeName>
</protein>
<evidence type="ECO:0000256" key="1">
    <source>
        <dbReference type="ARBA" id="ARBA00001946"/>
    </source>
</evidence>
<evidence type="ECO:0000256" key="8">
    <source>
        <dbReference type="ARBA" id="ARBA00022777"/>
    </source>
</evidence>
<keyword evidence="10" id="KW-0460">Magnesium</keyword>
<feature type="domain" description="Carbohydrate kinase PfkB" evidence="11">
    <location>
        <begin position="26"/>
        <end position="65"/>
    </location>
</feature>
<evidence type="ECO:0000259" key="11">
    <source>
        <dbReference type="Pfam" id="PF00294"/>
    </source>
</evidence>
<evidence type="ECO:0000256" key="7">
    <source>
        <dbReference type="ARBA" id="ARBA00022741"/>
    </source>
</evidence>
<dbReference type="EC" id="2.7.1.20" evidence="4 10"/>
<evidence type="ECO:0000313" key="13">
    <source>
        <dbReference type="Proteomes" id="UP001412067"/>
    </source>
</evidence>
<dbReference type="InterPro" id="IPR011611">
    <property type="entry name" value="PfkB_dom"/>
</dbReference>
<keyword evidence="13" id="KW-1185">Reference proteome</keyword>
<keyword evidence="5 10" id="KW-0808">Transferase</keyword>
<keyword evidence="7 10" id="KW-0547">Nucleotide-binding</keyword>
<name>A0ABR2M0M8_9ASPA</name>
<evidence type="ECO:0000256" key="5">
    <source>
        <dbReference type="ARBA" id="ARBA00022679"/>
    </source>
</evidence>
<sequence>MRDFDFYDYCTLFLRDESNREDFMRDAFAGGFLSQVVQEKSTDECVRASCYAANIINQRSGCTYPEKPNFKPSHLHFLA</sequence>
<dbReference type="EMBL" id="JBBWWR010000013">
    <property type="protein sequence ID" value="KAK8955571.1"/>
    <property type="molecule type" value="Genomic_DNA"/>
</dbReference>
<comment type="pathway">
    <text evidence="2 10">Purine metabolism; AMP biosynthesis via salvage pathway; AMP from adenosine: step 1/1.</text>
</comment>
<dbReference type="PANTHER" id="PTHR45769">
    <property type="entry name" value="ADENOSINE KINASE"/>
    <property type="match status" value="1"/>
</dbReference>
<dbReference type="Gene3D" id="3.40.1190.20">
    <property type="match status" value="1"/>
</dbReference>
<comment type="caution">
    <text evidence="12">The sequence shown here is derived from an EMBL/GenBank/DDBJ whole genome shotgun (WGS) entry which is preliminary data.</text>
</comment>
<evidence type="ECO:0000256" key="9">
    <source>
        <dbReference type="ARBA" id="ARBA00022840"/>
    </source>
</evidence>
<evidence type="ECO:0000313" key="12">
    <source>
        <dbReference type="EMBL" id="KAK8955571.1"/>
    </source>
</evidence>
<keyword evidence="6 10" id="KW-0660">Purine salvage</keyword>
<comment type="catalytic activity">
    <reaction evidence="10">
        <text>adenosine + ATP = AMP + ADP + H(+)</text>
        <dbReference type="Rhea" id="RHEA:20824"/>
        <dbReference type="ChEBI" id="CHEBI:15378"/>
        <dbReference type="ChEBI" id="CHEBI:16335"/>
        <dbReference type="ChEBI" id="CHEBI:30616"/>
        <dbReference type="ChEBI" id="CHEBI:456215"/>
        <dbReference type="ChEBI" id="CHEBI:456216"/>
        <dbReference type="EC" id="2.7.1.20"/>
    </reaction>
</comment>
<evidence type="ECO:0000256" key="10">
    <source>
        <dbReference type="RuleBase" id="RU368116"/>
    </source>
</evidence>
<dbReference type="GO" id="GO:0016301">
    <property type="term" value="F:kinase activity"/>
    <property type="evidence" value="ECO:0007669"/>
    <property type="project" value="UniProtKB-KW"/>
</dbReference>
<evidence type="ECO:0000256" key="4">
    <source>
        <dbReference type="ARBA" id="ARBA00012119"/>
    </source>
</evidence>
<accession>A0ABR2M0M8</accession>
<keyword evidence="8 10" id="KW-0418">Kinase</keyword>
<dbReference type="Pfam" id="PF00294">
    <property type="entry name" value="PfkB"/>
    <property type="match status" value="1"/>
</dbReference>
<evidence type="ECO:0000256" key="2">
    <source>
        <dbReference type="ARBA" id="ARBA00004801"/>
    </source>
</evidence>
<comment type="cofactor">
    <cofactor evidence="1 10">
        <name>Mg(2+)</name>
        <dbReference type="ChEBI" id="CHEBI:18420"/>
    </cofactor>
</comment>
<evidence type="ECO:0000256" key="3">
    <source>
        <dbReference type="ARBA" id="ARBA00010688"/>
    </source>
</evidence>
<dbReference type="InterPro" id="IPR029056">
    <property type="entry name" value="Ribokinase-like"/>
</dbReference>
<dbReference type="InterPro" id="IPR001805">
    <property type="entry name" value="Adenokinase"/>
</dbReference>
<dbReference type="Proteomes" id="UP001412067">
    <property type="component" value="Unassembled WGS sequence"/>
</dbReference>
<reference evidence="12 13" key="1">
    <citation type="journal article" date="2022" name="Nat. Plants">
        <title>Genomes of leafy and leafless Platanthera orchids illuminate the evolution of mycoheterotrophy.</title>
        <authorList>
            <person name="Li M.H."/>
            <person name="Liu K.W."/>
            <person name="Li Z."/>
            <person name="Lu H.C."/>
            <person name="Ye Q.L."/>
            <person name="Zhang D."/>
            <person name="Wang J.Y."/>
            <person name="Li Y.F."/>
            <person name="Zhong Z.M."/>
            <person name="Liu X."/>
            <person name="Yu X."/>
            <person name="Liu D.K."/>
            <person name="Tu X.D."/>
            <person name="Liu B."/>
            <person name="Hao Y."/>
            <person name="Liao X.Y."/>
            <person name="Jiang Y.T."/>
            <person name="Sun W.H."/>
            <person name="Chen J."/>
            <person name="Chen Y.Q."/>
            <person name="Ai Y."/>
            <person name="Zhai J.W."/>
            <person name="Wu S.S."/>
            <person name="Zhou Z."/>
            <person name="Hsiao Y.Y."/>
            <person name="Wu W.L."/>
            <person name="Chen Y.Y."/>
            <person name="Lin Y.F."/>
            <person name="Hsu J.L."/>
            <person name="Li C.Y."/>
            <person name="Wang Z.W."/>
            <person name="Zhao X."/>
            <person name="Zhong W.Y."/>
            <person name="Ma X.K."/>
            <person name="Ma L."/>
            <person name="Huang J."/>
            <person name="Chen G.Z."/>
            <person name="Huang M.Z."/>
            <person name="Huang L."/>
            <person name="Peng D.H."/>
            <person name="Luo Y.B."/>
            <person name="Zou S.Q."/>
            <person name="Chen S.P."/>
            <person name="Lan S."/>
            <person name="Tsai W.C."/>
            <person name="Van de Peer Y."/>
            <person name="Liu Z.J."/>
        </authorList>
    </citation>
    <scope>NUCLEOTIDE SEQUENCE [LARGE SCALE GENOMIC DNA]</scope>
    <source>
        <strain evidence="12">Lor288</strain>
    </source>
</reference>
<organism evidence="12 13">
    <name type="scientific">Platanthera guangdongensis</name>
    <dbReference type="NCBI Taxonomy" id="2320717"/>
    <lineage>
        <taxon>Eukaryota</taxon>
        <taxon>Viridiplantae</taxon>
        <taxon>Streptophyta</taxon>
        <taxon>Embryophyta</taxon>
        <taxon>Tracheophyta</taxon>
        <taxon>Spermatophyta</taxon>
        <taxon>Magnoliopsida</taxon>
        <taxon>Liliopsida</taxon>
        <taxon>Asparagales</taxon>
        <taxon>Orchidaceae</taxon>
        <taxon>Orchidoideae</taxon>
        <taxon>Orchideae</taxon>
        <taxon>Orchidinae</taxon>
        <taxon>Platanthera</taxon>
    </lineage>
</organism>
<keyword evidence="9 10" id="KW-0067">ATP-binding</keyword>
<comment type="function">
    <text evidence="10">ATP dependent phosphorylation of adenosine and other related nucleoside analogs to monophosphate derivatives.</text>
</comment>
<dbReference type="SUPFAM" id="SSF53613">
    <property type="entry name" value="Ribokinase-like"/>
    <property type="match status" value="1"/>
</dbReference>
<evidence type="ECO:0000256" key="6">
    <source>
        <dbReference type="ARBA" id="ARBA00022726"/>
    </source>
</evidence>
<proteinExistence type="inferred from homology"/>
<gene>
    <name evidence="12" type="primary">ADK2</name>
    <name evidence="12" type="ORF">KSP40_PGU021816</name>
</gene>